<sequence length="86" mass="9751">MAYGARRRTHSSAPAATPRRVENRVLDALIGLRLQSDHQKALDWKAKQLGYKTAQDWIRDRMMPEIEQAVAEMRSANQEESLATAS</sequence>
<feature type="region of interest" description="Disordered" evidence="1">
    <location>
        <begin position="1"/>
        <end position="20"/>
    </location>
</feature>
<comment type="caution">
    <text evidence="2">The sequence shown here is derived from an EMBL/GenBank/DDBJ whole genome shotgun (WGS) entry which is preliminary data.</text>
</comment>
<reference evidence="2 3" key="1">
    <citation type="submission" date="2016-01" db="EMBL/GenBank/DDBJ databases">
        <title>The new phylogeny of the genus Mycobacterium.</title>
        <authorList>
            <person name="Tarcisio F."/>
            <person name="Conor M."/>
            <person name="Antonella G."/>
            <person name="Elisabetta G."/>
            <person name="Giulia F.S."/>
            <person name="Sara T."/>
            <person name="Anna F."/>
            <person name="Clotilde B."/>
            <person name="Roberto B."/>
            <person name="Veronica D.S."/>
            <person name="Fabio R."/>
            <person name="Monica P."/>
            <person name="Olivier J."/>
            <person name="Enrico T."/>
            <person name="Nicola S."/>
        </authorList>
    </citation>
    <scope>NUCLEOTIDE SEQUENCE [LARGE SCALE GENOMIC DNA]</scope>
    <source>
        <strain evidence="2 3">DSM 45394</strain>
    </source>
</reference>
<gene>
    <name evidence="2" type="ORF">AWC16_20135</name>
</gene>
<proteinExistence type="predicted"/>
<evidence type="ECO:0000256" key="1">
    <source>
        <dbReference type="SAM" id="MobiDB-lite"/>
    </source>
</evidence>
<dbReference type="AlphaFoldDB" id="A0A1X1YAC8"/>
<name>A0A1X1YAC8_9MYCO</name>
<dbReference type="EMBL" id="LQPG01000039">
    <property type="protein sequence ID" value="ORW08048.1"/>
    <property type="molecule type" value="Genomic_DNA"/>
</dbReference>
<protein>
    <submittedName>
        <fullName evidence="2">Uncharacterized protein</fullName>
    </submittedName>
</protein>
<feature type="compositionally biased region" description="Basic residues" evidence="1">
    <location>
        <begin position="1"/>
        <end position="10"/>
    </location>
</feature>
<organism evidence="2 3">
    <name type="scientific">Mycolicibacter longobardus</name>
    <dbReference type="NCBI Taxonomy" id="1108812"/>
    <lineage>
        <taxon>Bacteria</taxon>
        <taxon>Bacillati</taxon>
        <taxon>Actinomycetota</taxon>
        <taxon>Actinomycetes</taxon>
        <taxon>Mycobacteriales</taxon>
        <taxon>Mycobacteriaceae</taxon>
        <taxon>Mycolicibacter</taxon>
    </lineage>
</organism>
<dbReference type="STRING" id="1108812.AWC16_20135"/>
<accession>A0A1X1YAC8</accession>
<evidence type="ECO:0000313" key="2">
    <source>
        <dbReference type="EMBL" id="ORW08048.1"/>
    </source>
</evidence>
<keyword evidence="3" id="KW-1185">Reference proteome</keyword>
<evidence type="ECO:0000313" key="3">
    <source>
        <dbReference type="Proteomes" id="UP000193866"/>
    </source>
</evidence>
<dbReference type="Proteomes" id="UP000193866">
    <property type="component" value="Unassembled WGS sequence"/>
</dbReference>